<keyword evidence="1 2" id="KW-0378">Hydrolase</keyword>
<evidence type="ECO:0000256" key="1">
    <source>
        <dbReference type="ARBA" id="ARBA00022801"/>
    </source>
</evidence>
<dbReference type="EMBL" id="JACHHG010000021">
    <property type="protein sequence ID" value="MBB6100104.1"/>
    <property type="molecule type" value="Genomic_DNA"/>
</dbReference>
<comment type="caution">
    <text evidence="4">The sequence shown here is derived from an EMBL/GenBank/DDBJ whole genome shotgun (WGS) entry which is preliminary data.</text>
</comment>
<dbReference type="PANTHER" id="PTHR43546">
    <property type="entry name" value="UPF0173 METAL-DEPENDENT HYDROLASE MJ1163-RELATED"/>
    <property type="match status" value="1"/>
</dbReference>
<dbReference type="Pfam" id="PF12706">
    <property type="entry name" value="Lactamase_B_2"/>
    <property type="match status" value="1"/>
</dbReference>
<name>A0A841I4Z3_9DEIO</name>
<evidence type="ECO:0000259" key="3">
    <source>
        <dbReference type="SMART" id="SM00849"/>
    </source>
</evidence>
<dbReference type="HAMAP" id="MF_00457">
    <property type="entry name" value="UPF0173"/>
    <property type="match status" value="1"/>
</dbReference>
<dbReference type="AlphaFoldDB" id="A0A841I4Z3"/>
<protein>
    <recommendedName>
        <fullName evidence="2">UPF0173 metal-dependent hydrolase HNR42_003569</fullName>
    </recommendedName>
</protein>
<dbReference type="SMART" id="SM00849">
    <property type="entry name" value="Lactamase_B"/>
    <property type="match status" value="1"/>
</dbReference>
<evidence type="ECO:0000313" key="5">
    <source>
        <dbReference type="Proteomes" id="UP000569951"/>
    </source>
</evidence>
<dbReference type="InterPro" id="IPR001279">
    <property type="entry name" value="Metallo-B-lactamas"/>
</dbReference>
<comment type="similarity">
    <text evidence="2">Belongs to the UPF0173 family.</text>
</comment>
<dbReference type="GO" id="GO:0016787">
    <property type="term" value="F:hydrolase activity"/>
    <property type="evidence" value="ECO:0007669"/>
    <property type="project" value="UniProtKB-UniRule"/>
</dbReference>
<dbReference type="InterPro" id="IPR022877">
    <property type="entry name" value="UPF0173"/>
</dbReference>
<evidence type="ECO:0000256" key="2">
    <source>
        <dbReference type="HAMAP-Rule" id="MF_00457"/>
    </source>
</evidence>
<dbReference type="NCBIfam" id="NF001911">
    <property type="entry name" value="PRK00685.1"/>
    <property type="match status" value="1"/>
</dbReference>
<feature type="domain" description="Metallo-beta-lactamase" evidence="3">
    <location>
        <begin position="7"/>
        <end position="189"/>
    </location>
</feature>
<dbReference type="SUPFAM" id="SSF56281">
    <property type="entry name" value="Metallo-hydrolase/oxidoreductase"/>
    <property type="match status" value="1"/>
</dbReference>
<gene>
    <name evidence="4" type="ORF">HNR42_003569</name>
</gene>
<sequence length="223" mass="24550">MRIQYLGHSAVYIETGSHRLIIDPFIEGNALCPVPLEELLARDLTHVLITHAHGDHWGNALDFARRGAVVVGTAEIAGYAQQNGVQAHAMNIGGRWQFEWGSVRLTPAWHSSSFPDGTYGGMPTGMVLEVEGQRIYHAGDTARFSDMRLIGDLDLDLAFLPIGDNFTMGVHDAAESLHDLRPDLTVPVHYNTFPPIRTDPQEFVSAAELRGFAARVVQPGDWL</sequence>
<proteinExistence type="inferred from homology"/>
<dbReference type="InterPro" id="IPR036866">
    <property type="entry name" value="RibonucZ/Hydroxyglut_hydro"/>
</dbReference>
<dbReference type="PANTHER" id="PTHR43546:SF3">
    <property type="entry name" value="UPF0173 METAL-DEPENDENT HYDROLASE MJ1163"/>
    <property type="match status" value="1"/>
</dbReference>
<keyword evidence="5" id="KW-1185">Reference proteome</keyword>
<evidence type="ECO:0000313" key="4">
    <source>
        <dbReference type="EMBL" id="MBB6100104.1"/>
    </source>
</evidence>
<dbReference type="Gene3D" id="3.60.15.10">
    <property type="entry name" value="Ribonuclease Z/Hydroxyacylglutathione hydrolase-like"/>
    <property type="match status" value="1"/>
</dbReference>
<accession>A0A841I4Z3</accession>
<dbReference type="RefSeq" id="WP_183988839.1">
    <property type="nucleotide sequence ID" value="NZ_JACHHG010000021.1"/>
</dbReference>
<organism evidence="4 5">
    <name type="scientific">Deinobacterium chartae</name>
    <dbReference type="NCBI Taxonomy" id="521158"/>
    <lineage>
        <taxon>Bacteria</taxon>
        <taxon>Thermotogati</taxon>
        <taxon>Deinococcota</taxon>
        <taxon>Deinococci</taxon>
        <taxon>Deinococcales</taxon>
        <taxon>Deinococcaceae</taxon>
        <taxon>Deinobacterium</taxon>
    </lineage>
</organism>
<reference evidence="4 5" key="1">
    <citation type="submission" date="2020-08" db="EMBL/GenBank/DDBJ databases">
        <title>Genomic Encyclopedia of Type Strains, Phase IV (KMG-IV): sequencing the most valuable type-strain genomes for metagenomic binning, comparative biology and taxonomic classification.</title>
        <authorList>
            <person name="Goeker M."/>
        </authorList>
    </citation>
    <scope>NUCLEOTIDE SEQUENCE [LARGE SCALE GENOMIC DNA]</scope>
    <source>
        <strain evidence="4 5">DSM 21458</strain>
    </source>
</reference>
<dbReference type="InterPro" id="IPR050114">
    <property type="entry name" value="UPF0173_UPF0282_UlaG_hydrolase"/>
</dbReference>
<dbReference type="Proteomes" id="UP000569951">
    <property type="component" value="Unassembled WGS sequence"/>
</dbReference>